<dbReference type="InterPro" id="IPR027383">
    <property type="entry name" value="Znf_put"/>
</dbReference>
<protein>
    <submittedName>
        <fullName evidence="2">Mycothiol system anti-sigma-R factor</fullName>
    </submittedName>
</protein>
<keyword evidence="3" id="KW-1185">Reference proteome</keyword>
<dbReference type="NCBIfam" id="TIGR03988">
    <property type="entry name" value="antisig_RsrA"/>
    <property type="match status" value="1"/>
</dbReference>
<dbReference type="EMBL" id="CP040899">
    <property type="protein sequence ID" value="QDB78528.1"/>
    <property type="molecule type" value="Genomic_DNA"/>
</dbReference>
<dbReference type="RefSeq" id="WP_139073495.1">
    <property type="nucleotide sequence ID" value="NZ_CP040899.1"/>
</dbReference>
<accession>A0ABX5VK58</accession>
<reference evidence="2 3" key="1">
    <citation type="submission" date="2019-05" db="EMBL/GenBank/DDBJ databases">
        <title>Georgenia *** sp. nov., and Georgenia *** sp. nov., isolated from the intestinal contents of plateau pika (Ochotona curzoniae) in the Qinghai-Tibet plateau of China.</title>
        <authorList>
            <person name="Tian Z."/>
        </authorList>
    </citation>
    <scope>NUCLEOTIDE SEQUENCE [LARGE SCALE GENOMIC DNA]</scope>
    <source>
        <strain evidence="2 3">Z294</strain>
    </source>
</reference>
<dbReference type="InterPro" id="IPR024020">
    <property type="entry name" value="Anit_sigma_mycothiol_RsrA"/>
</dbReference>
<evidence type="ECO:0000259" key="1">
    <source>
        <dbReference type="Pfam" id="PF13490"/>
    </source>
</evidence>
<gene>
    <name evidence="2" type="ORF">FE251_03385</name>
</gene>
<dbReference type="Proteomes" id="UP000313948">
    <property type="component" value="Chromosome"/>
</dbReference>
<name>A0ABX5VK58_9MICO</name>
<sequence length="92" mass="10470">MTDTTHPDPIEGCRCEEMLEHLFEYVDSEMTVEDSARLHRHVEECATCQEATDAETRVRLLLRRSCQEVAPSTLRLRVITQIGVLRGGGTIR</sequence>
<dbReference type="Pfam" id="PF13490">
    <property type="entry name" value="zf-HC2"/>
    <property type="match status" value="1"/>
</dbReference>
<proteinExistence type="predicted"/>
<evidence type="ECO:0000313" key="2">
    <source>
        <dbReference type="EMBL" id="QDB78528.1"/>
    </source>
</evidence>
<evidence type="ECO:0000313" key="3">
    <source>
        <dbReference type="Proteomes" id="UP000313948"/>
    </source>
</evidence>
<organism evidence="2 3">
    <name type="scientific">Georgenia wutianyii</name>
    <dbReference type="NCBI Taxonomy" id="2585135"/>
    <lineage>
        <taxon>Bacteria</taxon>
        <taxon>Bacillati</taxon>
        <taxon>Actinomycetota</taxon>
        <taxon>Actinomycetes</taxon>
        <taxon>Micrococcales</taxon>
        <taxon>Bogoriellaceae</taxon>
        <taxon>Georgenia</taxon>
    </lineage>
</organism>
<feature type="domain" description="Putative zinc-finger" evidence="1">
    <location>
        <begin position="15"/>
        <end position="49"/>
    </location>
</feature>